<organism evidence="2 3">
    <name type="scientific">Marmota monax</name>
    <name type="common">Woodchuck</name>
    <dbReference type="NCBI Taxonomy" id="9995"/>
    <lineage>
        <taxon>Eukaryota</taxon>
        <taxon>Metazoa</taxon>
        <taxon>Chordata</taxon>
        <taxon>Craniata</taxon>
        <taxon>Vertebrata</taxon>
        <taxon>Euteleostomi</taxon>
        <taxon>Mammalia</taxon>
        <taxon>Eutheria</taxon>
        <taxon>Euarchontoglires</taxon>
        <taxon>Glires</taxon>
        <taxon>Rodentia</taxon>
        <taxon>Sciuromorpha</taxon>
        <taxon>Sciuridae</taxon>
        <taxon>Xerinae</taxon>
        <taxon>Marmotini</taxon>
        <taxon>Marmota</taxon>
    </lineage>
</organism>
<comment type="caution">
    <text evidence="2">The sequence shown here is derived from an EMBL/GenBank/DDBJ whole genome shotgun (WGS) entry which is preliminary data.</text>
</comment>
<name>A0A834UK32_MARMO</name>
<feature type="region of interest" description="Disordered" evidence="1">
    <location>
        <begin position="1"/>
        <end position="39"/>
    </location>
</feature>
<accession>A0A834UK32</accession>
<feature type="compositionally biased region" description="Basic and acidic residues" evidence="1">
    <location>
        <begin position="134"/>
        <end position="147"/>
    </location>
</feature>
<evidence type="ECO:0000256" key="1">
    <source>
        <dbReference type="SAM" id="MobiDB-lite"/>
    </source>
</evidence>
<evidence type="ECO:0000313" key="2">
    <source>
        <dbReference type="EMBL" id="KAF7461820.1"/>
    </source>
</evidence>
<proteinExistence type="predicted"/>
<reference evidence="2" key="1">
    <citation type="submission" date="2020-08" db="EMBL/GenBank/DDBJ databases">
        <authorList>
            <person name="Shumante A."/>
            <person name="Zimin A.V."/>
            <person name="Puiu D."/>
            <person name="Salzberg S.L."/>
        </authorList>
    </citation>
    <scope>NUCLEOTIDE SEQUENCE</scope>
    <source>
        <strain evidence="2">WC2-LM</strain>
        <tissue evidence="2">Liver</tissue>
    </source>
</reference>
<dbReference type="Proteomes" id="UP000662637">
    <property type="component" value="Unassembled WGS sequence"/>
</dbReference>
<dbReference type="AlphaFoldDB" id="A0A834UK32"/>
<feature type="compositionally biased region" description="Basic and acidic residues" evidence="1">
    <location>
        <begin position="159"/>
        <end position="176"/>
    </location>
</feature>
<gene>
    <name evidence="2" type="ORF">GHT09_013995</name>
</gene>
<dbReference type="EMBL" id="WJEC01008508">
    <property type="protein sequence ID" value="KAF7461820.1"/>
    <property type="molecule type" value="Genomic_DNA"/>
</dbReference>
<sequence length="176" mass="19717">MSQRAAKLSPVDGTPEALTGFSDSSTATRWQHMPALGPRPQSVCGLPQAEGPWPPRLTPYWAAPLSVLRPRLGKCASPSSQICLEQGGERPGQVHMVPMLPTLGSTERAHFPHQPKGRMLIWEGKGRKKGRDRGRKEAGRWLEEKGGKKDRRGWGRKVGGKEERWRERGEERKKKK</sequence>
<feature type="region of interest" description="Disordered" evidence="1">
    <location>
        <begin position="105"/>
        <end position="176"/>
    </location>
</feature>
<protein>
    <submittedName>
        <fullName evidence="2">Uncharacterized protein</fullName>
    </submittedName>
</protein>
<evidence type="ECO:0000313" key="3">
    <source>
        <dbReference type="Proteomes" id="UP000662637"/>
    </source>
</evidence>